<gene>
    <name evidence="2" type="ORF">PAT3040_04652</name>
</gene>
<dbReference type="EMBL" id="BDQX01000281">
    <property type="protein sequence ID" value="GBG09969.1"/>
    <property type="molecule type" value="Genomic_DNA"/>
</dbReference>
<dbReference type="InterPro" id="IPR041394">
    <property type="entry name" value="HEPN_Cthe2314"/>
</dbReference>
<accession>A0A2R5EWD5</accession>
<dbReference type="AlphaFoldDB" id="A0A2R5EWD5"/>
<evidence type="ECO:0000313" key="3">
    <source>
        <dbReference type="Proteomes" id="UP000245202"/>
    </source>
</evidence>
<feature type="domain" description="Cthe-2314-like HEPN" evidence="1">
    <location>
        <begin position="51"/>
        <end position="227"/>
    </location>
</feature>
<dbReference type="RefSeq" id="WP_087570548.1">
    <property type="nucleotide sequence ID" value="NZ_BDQX01000281.1"/>
</dbReference>
<reference evidence="2 3" key="1">
    <citation type="submission" date="2017-08" db="EMBL/GenBank/DDBJ databases">
        <title>Substantial Increase in Enzyme Production by Combined Drug-Resistance Mutations in Paenibacillus agaridevorans.</title>
        <authorList>
            <person name="Tanaka Y."/>
            <person name="Funane K."/>
            <person name="Hosaka T."/>
            <person name="Shiwa Y."/>
            <person name="Fujita N."/>
            <person name="Miyazaki T."/>
            <person name="Yoshikawa H."/>
            <person name="Murakami K."/>
            <person name="Kasahara K."/>
            <person name="Inaoka T."/>
            <person name="Hiraga Y."/>
            <person name="Ochi K."/>
        </authorList>
    </citation>
    <scope>NUCLEOTIDE SEQUENCE [LARGE SCALE GENOMIC DNA]</scope>
    <source>
        <strain evidence="2 3">T-3040</strain>
    </source>
</reference>
<evidence type="ECO:0000259" key="1">
    <source>
        <dbReference type="Pfam" id="PF18730"/>
    </source>
</evidence>
<keyword evidence="3" id="KW-1185">Reference proteome</keyword>
<proteinExistence type="predicted"/>
<sequence>MLRFMFGETEREPAGGLRETYELLEEFASLASSRIKSGAGNGERLRKLEIWARGLRSSLAELEQSQYAASVLKNRISSDSVKEMSPEERLNYDRYVYFDKNAFIRVFSLLDKLGTLLNELLEMKTERIKPHFSYFTVLRHMRERNAHPKLTWKLNEVKEQTKDATNRLRKRRNTEIHYMNSEMHDDLIQSQRMYGEEIKLENLGQQGDDLAVCLHMVIESLRLTFRYGNSLLKSKSL</sequence>
<dbReference type="Proteomes" id="UP000245202">
    <property type="component" value="Unassembled WGS sequence"/>
</dbReference>
<protein>
    <recommendedName>
        <fullName evidence="1">Cthe-2314-like HEPN domain-containing protein</fullName>
    </recommendedName>
</protein>
<comment type="caution">
    <text evidence="2">The sequence shown here is derived from an EMBL/GenBank/DDBJ whole genome shotgun (WGS) entry which is preliminary data.</text>
</comment>
<name>A0A2R5EWD5_9BACL</name>
<organism evidence="2 3">
    <name type="scientific">Paenibacillus agaridevorans</name>
    <dbReference type="NCBI Taxonomy" id="171404"/>
    <lineage>
        <taxon>Bacteria</taxon>
        <taxon>Bacillati</taxon>
        <taxon>Bacillota</taxon>
        <taxon>Bacilli</taxon>
        <taxon>Bacillales</taxon>
        <taxon>Paenibacillaceae</taxon>
        <taxon>Paenibacillus</taxon>
    </lineage>
</organism>
<evidence type="ECO:0000313" key="2">
    <source>
        <dbReference type="EMBL" id="GBG09969.1"/>
    </source>
</evidence>
<dbReference type="Pfam" id="PF18730">
    <property type="entry name" value="HEPN_Cthe2314"/>
    <property type="match status" value="1"/>
</dbReference>